<gene>
    <name evidence="1" type="ORF">S12H4_02437</name>
</gene>
<dbReference type="EMBL" id="BARW01000599">
    <property type="protein sequence ID" value="GAI66607.1"/>
    <property type="molecule type" value="Genomic_DNA"/>
</dbReference>
<feature type="non-terminal residue" evidence="1">
    <location>
        <position position="1"/>
    </location>
</feature>
<sequence length="86" mass="9265">PDTCAVELVRVNNLSDTGDRFGGPELMEDSKANIRTEKFCEIDTYGLEMFARKKKGKPLTGILAVIYWAVGPVAADSGGAYPEAVV</sequence>
<comment type="caution">
    <text evidence="1">The sequence shown here is derived from an EMBL/GenBank/DDBJ whole genome shotgun (WGS) entry which is preliminary data.</text>
</comment>
<accession>X1QDQ2</accession>
<evidence type="ECO:0000313" key="1">
    <source>
        <dbReference type="EMBL" id="GAI66607.1"/>
    </source>
</evidence>
<reference evidence="1" key="1">
    <citation type="journal article" date="2014" name="Front. Microbiol.">
        <title>High frequency of phylogenetically diverse reductive dehalogenase-homologous genes in deep subseafloor sedimentary metagenomes.</title>
        <authorList>
            <person name="Kawai M."/>
            <person name="Futagami T."/>
            <person name="Toyoda A."/>
            <person name="Takaki Y."/>
            <person name="Nishi S."/>
            <person name="Hori S."/>
            <person name="Arai W."/>
            <person name="Tsubouchi T."/>
            <person name="Morono Y."/>
            <person name="Uchiyama I."/>
            <person name="Ito T."/>
            <person name="Fujiyama A."/>
            <person name="Inagaki F."/>
            <person name="Takami H."/>
        </authorList>
    </citation>
    <scope>NUCLEOTIDE SEQUENCE</scope>
    <source>
        <strain evidence="1">Expedition CK06-06</strain>
    </source>
</reference>
<proteinExistence type="predicted"/>
<dbReference type="AlphaFoldDB" id="X1QDQ2"/>
<name>X1QDQ2_9ZZZZ</name>
<organism evidence="1">
    <name type="scientific">marine sediment metagenome</name>
    <dbReference type="NCBI Taxonomy" id="412755"/>
    <lineage>
        <taxon>unclassified sequences</taxon>
        <taxon>metagenomes</taxon>
        <taxon>ecological metagenomes</taxon>
    </lineage>
</organism>
<protein>
    <submittedName>
        <fullName evidence="1">Uncharacterized protein</fullName>
    </submittedName>
</protein>